<feature type="transmembrane region" description="Helical" evidence="9">
    <location>
        <begin position="297"/>
        <end position="316"/>
    </location>
</feature>
<keyword evidence="4" id="KW-0677">Repeat</keyword>
<dbReference type="GO" id="GO:0000139">
    <property type="term" value="C:Golgi membrane"/>
    <property type="evidence" value="ECO:0007669"/>
    <property type="project" value="InterPro"/>
</dbReference>
<evidence type="ECO:0000256" key="6">
    <source>
        <dbReference type="ARBA" id="ARBA00023136"/>
    </source>
</evidence>
<evidence type="ECO:0000256" key="4">
    <source>
        <dbReference type="ARBA" id="ARBA00022737"/>
    </source>
</evidence>
<dbReference type="Pfam" id="PF00839">
    <property type="entry name" value="Cys_rich_FGFR"/>
    <property type="match status" value="4"/>
</dbReference>
<evidence type="ECO:0000313" key="10">
    <source>
        <dbReference type="EMBL" id="KAJ7370351.1"/>
    </source>
</evidence>
<gene>
    <name evidence="10" type="primary">GLG1</name>
    <name evidence="10" type="ORF">OS493_032850</name>
</gene>
<accession>A0A9W9YVQ9</accession>
<evidence type="ECO:0000313" key="11">
    <source>
        <dbReference type="Proteomes" id="UP001163046"/>
    </source>
</evidence>
<dbReference type="EMBL" id="MU826867">
    <property type="protein sequence ID" value="KAJ7370351.1"/>
    <property type="molecule type" value="Genomic_DNA"/>
</dbReference>
<keyword evidence="2 9" id="KW-0812">Transmembrane</keyword>
<evidence type="ECO:0000256" key="5">
    <source>
        <dbReference type="ARBA" id="ARBA00022989"/>
    </source>
</evidence>
<evidence type="ECO:0000256" key="1">
    <source>
        <dbReference type="ARBA" id="ARBA00004479"/>
    </source>
</evidence>
<protein>
    <submittedName>
        <fullName evidence="10">Glycogenin glucosyltransferase glg1</fullName>
    </submittedName>
</protein>
<sequence length="330" mass="37760">MLFDPVMLTSCIKDITTLCQHITYGQAKILACLRNNREHLSEKCSAQLFQREMFCDDVKPSEIFSCLRMNKNDPSMDDSCRAIVTKRQIRQSKDVKLDPQLRQFCKLDIPKFCQEEMDSHGQGKVVKCLKDHYDRLSDECMDYVKRLMREAARDYRMDARLSNECADDIKKYCSDAAPSAVEECLKSHLGSLASKNCRVEVVRQMKEARTDIQSDPVLFKACAVDVKRHCSEIPFGRGKVMKCLLEAHDANPARFDRECLLHLASRMKMWEVAAKFVPPETLGDLALSISSSPSKNYFFVIFATCLALIFVGGLVFGRLSKRIKREVKDR</sequence>
<reference evidence="10" key="1">
    <citation type="submission" date="2023-01" db="EMBL/GenBank/DDBJ databases">
        <title>Genome assembly of the deep-sea coral Lophelia pertusa.</title>
        <authorList>
            <person name="Herrera S."/>
            <person name="Cordes E."/>
        </authorList>
    </citation>
    <scope>NUCLEOTIDE SEQUENCE</scope>
    <source>
        <strain evidence="10">USNM1676648</strain>
        <tissue evidence="10">Polyp</tissue>
    </source>
</reference>
<organism evidence="10 11">
    <name type="scientific">Desmophyllum pertusum</name>
    <dbReference type="NCBI Taxonomy" id="174260"/>
    <lineage>
        <taxon>Eukaryota</taxon>
        <taxon>Metazoa</taxon>
        <taxon>Cnidaria</taxon>
        <taxon>Anthozoa</taxon>
        <taxon>Hexacorallia</taxon>
        <taxon>Scleractinia</taxon>
        <taxon>Caryophylliina</taxon>
        <taxon>Caryophylliidae</taxon>
        <taxon>Desmophyllum</taxon>
    </lineage>
</organism>
<keyword evidence="3" id="KW-0732">Signal</keyword>
<dbReference type="AlphaFoldDB" id="A0A9W9YVQ9"/>
<feature type="repeat" description="Cys-rich GLG1" evidence="8">
    <location>
        <begin position="192"/>
        <end position="252"/>
    </location>
</feature>
<keyword evidence="5 9" id="KW-1133">Transmembrane helix</keyword>
<comment type="caution">
    <text evidence="10">The sequence shown here is derived from an EMBL/GenBank/DDBJ whole genome shotgun (WGS) entry which is preliminary data.</text>
</comment>
<dbReference type="OrthoDB" id="6018612at2759"/>
<keyword evidence="11" id="KW-1185">Reference proteome</keyword>
<dbReference type="InterPro" id="IPR039728">
    <property type="entry name" value="GLG1"/>
</dbReference>
<feature type="repeat" description="Cys-rich GLG1" evidence="8">
    <location>
        <begin position="75"/>
        <end position="137"/>
    </location>
</feature>
<keyword evidence="6 9" id="KW-0472">Membrane</keyword>
<evidence type="ECO:0000256" key="7">
    <source>
        <dbReference type="ARBA" id="ARBA00023180"/>
    </source>
</evidence>
<dbReference type="InterPro" id="IPR001893">
    <property type="entry name" value="Cys-rich_GLG1_repeat"/>
</dbReference>
<evidence type="ECO:0000256" key="2">
    <source>
        <dbReference type="ARBA" id="ARBA00022692"/>
    </source>
</evidence>
<dbReference type="PANTHER" id="PTHR11884:SF1">
    <property type="entry name" value="GOLGI APPARATUS PROTEIN 1"/>
    <property type="match status" value="1"/>
</dbReference>
<dbReference type="InterPro" id="IPR017873">
    <property type="entry name" value="Cys-rich_GLG1_repeat_euk"/>
</dbReference>
<dbReference type="Proteomes" id="UP001163046">
    <property type="component" value="Unassembled WGS sequence"/>
</dbReference>
<dbReference type="PROSITE" id="PS51289">
    <property type="entry name" value="GLG1_C_RICH"/>
    <property type="match status" value="2"/>
</dbReference>
<evidence type="ECO:0000256" key="3">
    <source>
        <dbReference type="ARBA" id="ARBA00022729"/>
    </source>
</evidence>
<proteinExistence type="predicted"/>
<dbReference type="PANTHER" id="PTHR11884">
    <property type="entry name" value="SELECTIN LIGAND RELATED"/>
    <property type="match status" value="1"/>
</dbReference>
<evidence type="ECO:0000256" key="8">
    <source>
        <dbReference type="PROSITE-ProRule" id="PRU00622"/>
    </source>
</evidence>
<dbReference type="GO" id="GO:0017134">
    <property type="term" value="F:fibroblast growth factor binding"/>
    <property type="evidence" value="ECO:0007669"/>
    <property type="project" value="TreeGrafter"/>
</dbReference>
<name>A0A9W9YVQ9_9CNID</name>
<keyword evidence="7" id="KW-0325">Glycoprotein</keyword>
<evidence type="ECO:0000256" key="9">
    <source>
        <dbReference type="SAM" id="Phobius"/>
    </source>
</evidence>
<comment type="subcellular location">
    <subcellularLocation>
        <location evidence="1">Membrane</location>
        <topology evidence="1">Single-pass type I membrane protein</topology>
    </subcellularLocation>
</comment>